<keyword evidence="1" id="KW-0732">Signal</keyword>
<feature type="chain" id="PRO_5002157984" evidence="1">
    <location>
        <begin position="18"/>
        <end position="130"/>
    </location>
</feature>
<name>A0A0C2WGD9_SERVB</name>
<dbReference type="AlphaFoldDB" id="A0A0C2WGD9"/>
<proteinExistence type="predicted"/>
<protein>
    <submittedName>
        <fullName evidence="2">Uncharacterized protein</fullName>
    </submittedName>
</protein>
<organism evidence="2 3">
    <name type="scientific">Serendipita vermifera MAFF 305830</name>
    <dbReference type="NCBI Taxonomy" id="933852"/>
    <lineage>
        <taxon>Eukaryota</taxon>
        <taxon>Fungi</taxon>
        <taxon>Dikarya</taxon>
        <taxon>Basidiomycota</taxon>
        <taxon>Agaricomycotina</taxon>
        <taxon>Agaricomycetes</taxon>
        <taxon>Sebacinales</taxon>
        <taxon>Serendipitaceae</taxon>
        <taxon>Serendipita</taxon>
    </lineage>
</organism>
<dbReference type="Proteomes" id="UP000054097">
    <property type="component" value="Unassembled WGS sequence"/>
</dbReference>
<keyword evidence="3" id="KW-1185">Reference proteome</keyword>
<evidence type="ECO:0000256" key="1">
    <source>
        <dbReference type="SAM" id="SignalP"/>
    </source>
</evidence>
<dbReference type="HOGENOM" id="CLU_1939433_0_0_1"/>
<feature type="signal peptide" evidence="1">
    <location>
        <begin position="1"/>
        <end position="17"/>
    </location>
</feature>
<reference evidence="3" key="2">
    <citation type="submission" date="2015-01" db="EMBL/GenBank/DDBJ databases">
        <title>Evolutionary Origins and Diversification of the Mycorrhizal Mutualists.</title>
        <authorList>
            <consortium name="DOE Joint Genome Institute"/>
            <consortium name="Mycorrhizal Genomics Consortium"/>
            <person name="Kohler A."/>
            <person name="Kuo A."/>
            <person name="Nagy L.G."/>
            <person name="Floudas D."/>
            <person name="Copeland A."/>
            <person name="Barry K.W."/>
            <person name="Cichocki N."/>
            <person name="Veneault-Fourrey C."/>
            <person name="LaButti K."/>
            <person name="Lindquist E.A."/>
            <person name="Lipzen A."/>
            <person name="Lundell T."/>
            <person name="Morin E."/>
            <person name="Murat C."/>
            <person name="Riley R."/>
            <person name="Ohm R."/>
            <person name="Sun H."/>
            <person name="Tunlid A."/>
            <person name="Henrissat B."/>
            <person name="Grigoriev I.V."/>
            <person name="Hibbett D.S."/>
            <person name="Martin F."/>
        </authorList>
    </citation>
    <scope>NUCLEOTIDE SEQUENCE [LARGE SCALE GENOMIC DNA]</scope>
    <source>
        <strain evidence="3">MAFF 305830</strain>
    </source>
</reference>
<dbReference type="EMBL" id="KN824314">
    <property type="protein sequence ID" value="KIM25478.1"/>
    <property type="molecule type" value="Genomic_DNA"/>
</dbReference>
<accession>A0A0C2WGD9</accession>
<gene>
    <name evidence="2" type="ORF">M408DRAFT_26255</name>
</gene>
<evidence type="ECO:0000313" key="3">
    <source>
        <dbReference type="Proteomes" id="UP000054097"/>
    </source>
</evidence>
<evidence type="ECO:0000313" key="2">
    <source>
        <dbReference type="EMBL" id="KIM25478.1"/>
    </source>
</evidence>
<sequence>MKLSALTLLTLTGWVNAMAFTSTQRYGDCWTAVSAGYTTKSVPVTTATIHDPGVRTLTAVEWIYPTELPKRSEPEPEKTTIYVTNECTNTRTAYVTSTMTETVPTLTASTTKYASTTLVTATSTCADWDC</sequence>
<reference evidence="2 3" key="1">
    <citation type="submission" date="2014-04" db="EMBL/GenBank/DDBJ databases">
        <authorList>
            <consortium name="DOE Joint Genome Institute"/>
            <person name="Kuo A."/>
            <person name="Zuccaro A."/>
            <person name="Kohler A."/>
            <person name="Nagy L.G."/>
            <person name="Floudas D."/>
            <person name="Copeland A."/>
            <person name="Barry K.W."/>
            <person name="Cichocki N."/>
            <person name="Veneault-Fourrey C."/>
            <person name="LaButti K."/>
            <person name="Lindquist E.A."/>
            <person name="Lipzen A."/>
            <person name="Lundell T."/>
            <person name="Morin E."/>
            <person name="Murat C."/>
            <person name="Sun H."/>
            <person name="Tunlid A."/>
            <person name="Henrissat B."/>
            <person name="Grigoriev I.V."/>
            <person name="Hibbett D.S."/>
            <person name="Martin F."/>
            <person name="Nordberg H.P."/>
            <person name="Cantor M.N."/>
            <person name="Hua S.X."/>
        </authorList>
    </citation>
    <scope>NUCLEOTIDE SEQUENCE [LARGE SCALE GENOMIC DNA]</scope>
    <source>
        <strain evidence="2 3">MAFF 305830</strain>
    </source>
</reference>